<dbReference type="STRING" id="118168.MC7420_5376"/>
<dbReference type="Proteomes" id="UP000003835">
    <property type="component" value="Unassembled WGS sequence"/>
</dbReference>
<protein>
    <submittedName>
        <fullName evidence="1">Uncharacterized protein</fullName>
    </submittedName>
</protein>
<evidence type="ECO:0000313" key="2">
    <source>
        <dbReference type="Proteomes" id="UP000003835"/>
    </source>
</evidence>
<sequence length="56" mass="6295">MTQSQFRQSIIMGFSDRSKLDITAEYTVTTKKIPDPGKPLGIIERLKFNNPNLAIA</sequence>
<reference evidence="1 2" key="1">
    <citation type="submission" date="2008-07" db="EMBL/GenBank/DDBJ databases">
        <authorList>
            <person name="Tandeau de Marsac N."/>
            <person name="Ferriera S."/>
            <person name="Johnson J."/>
            <person name="Kravitz S."/>
            <person name="Beeson K."/>
            <person name="Sutton G."/>
            <person name="Rogers Y.-H."/>
            <person name="Friedman R."/>
            <person name="Frazier M."/>
            <person name="Venter J.C."/>
        </authorList>
    </citation>
    <scope>NUCLEOTIDE SEQUENCE [LARGE SCALE GENOMIC DNA]</scope>
    <source>
        <strain evidence="1 2">PCC 7420</strain>
    </source>
</reference>
<dbReference type="HOGENOM" id="CLU_3006405_0_0_3"/>
<accession>B4VPE6</accession>
<organism evidence="1 2">
    <name type="scientific">Coleofasciculus chthonoplastes PCC 7420</name>
    <dbReference type="NCBI Taxonomy" id="118168"/>
    <lineage>
        <taxon>Bacteria</taxon>
        <taxon>Bacillati</taxon>
        <taxon>Cyanobacteriota</taxon>
        <taxon>Cyanophyceae</taxon>
        <taxon>Coleofasciculales</taxon>
        <taxon>Coleofasciculaceae</taxon>
        <taxon>Coleofasciculus</taxon>
    </lineage>
</organism>
<evidence type="ECO:0000313" key="1">
    <source>
        <dbReference type="EMBL" id="EDX75942.1"/>
    </source>
</evidence>
<dbReference type="EMBL" id="DS989847">
    <property type="protein sequence ID" value="EDX75942.1"/>
    <property type="molecule type" value="Genomic_DNA"/>
</dbReference>
<proteinExistence type="predicted"/>
<dbReference type="AlphaFoldDB" id="B4VPE6"/>
<keyword evidence="2" id="KW-1185">Reference proteome</keyword>
<gene>
    <name evidence="1" type="ORF">MC7420_5376</name>
</gene>
<name>B4VPE6_9CYAN</name>